<dbReference type="AlphaFoldDB" id="A0A7W6WBD0"/>
<accession>A0A7W6WBD0</accession>
<reference evidence="2 3" key="1">
    <citation type="submission" date="2020-08" db="EMBL/GenBank/DDBJ databases">
        <title>Genome sequencing of Purple Non-Sulfur Bacteria from various extreme environments.</title>
        <authorList>
            <person name="Mayer M."/>
        </authorList>
    </citation>
    <scope>NUCLEOTIDE SEQUENCE [LARGE SCALE GENOMIC DNA]</scope>
    <source>
        <strain evidence="2 3">JA131</strain>
    </source>
</reference>
<dbReference type="EMBL" id="JACIGK010000037">
    <property type="protein sequence ID" value="MBB4267889.1"/>
    <property type="molecule type" value="Genomic_DNA"/>
</dbReference>
<dbReference type="RefSeq" id="WP_184048071.1">
    <property type="nucleotide sequence ID" value="NZ_JACIGK010000037.1"/>
</dbReference>
<evidence type="ECO:0008006" key="4">
    <source>
        <dbReference type="Google" id="ProtNLM"/>
    </source>
</evidence>
<gene>
    <name evidence="2" type="ORF">GGD89_003541</name>
</gene>
<dbReference type="Pfam" id="PF06676">
    <property type="entry name" value="DUF1178"/>
    <property type="match status" value="1"/>
</dbReference>
<evidence type="ECO:0000256" key="1">
    <source>
        <dbReference type="SAM" id="MobiDB-lite"/>
    </source>
</evidence>
<feature type="compositionally biased region" description="Low complexity" evidence="1">
    <location>
        <begin position="90"/>
        <end position="108"/>
    </location>
</feature>
<feature type="region of interest" description="Disordered" evidence="1">
    <location>
        <begin position="50"/>
        <end position="121"/>
    </location>
</feature>
<protein>
    <recommendedName>
        <fullName evidence="4">DUF1178 family protein</fullName>
    </recommendedName>
</protein>
<organism evidence="2 3">
    <name type="scientific">Roseospira visakhapatnamensis</name>
    <dbReference type="NCBI Taxonomy" id="390880"/>
    <lineage>
        <taxon>Bacteria</taxon>
        <taxon>Pseudomonadati</taxon>
        <taxon>Pseudomonadota</taxon>
        <taxon>Alphaproteobacteria</taxon>
        <taxon>Rhodospirillales</taxon>
        <taxon>Rhodospirillaceae</taxon>
        <taxon>Roseospira</taxon>
    </lineage>
</organism>
<evidence type="ECO:0000313" key="3">
    <source>
        <dbReference type="Proteomes" id="UP000554286"/>
    </source>
</evidence>
<comment type="caution">
    <text evidence="2">The sequence shown here is derived from an EMBL/GenBank/DDBJ whole genome shotgun (WGS) entry which is preliminary data.</text>
</comment>
<keyword evidence="3" id="KW-1185">Reference proteome</keyword>
<dbReference type="Proteomes" id="UP000554286">
    <property type="component" value="Unassembled WGS sequence"/>
</dbReference>
<name>A0A7W6WBD0_9PROT</name>
<proteinExistence type="predicted"/>
<evidence type="ECO:0000313" key="2">
    <source>
        <dbReference type="EMBL" id="MBB4267889.1"/>
    </source>
</evidence>
<sequence length="199" mass="20625">MILYTLCCDNGHEFEAWFRDSGAYDRQAGAGVIACPMCGSARVGKAIMAPSIRRHHGARREPAGAGGDRPSDTPRPTATQGGGGGPAVDPSPEAGPGAVPVGAGSGTPPDGPVLTTDPAPSRDAAAARLVEALETLRAKVEATCDDVGDGFAEEARRIHYGEAEARGIYGDTTPTEAEALRDEGIAFGTIPWRRRRMDG</sequence>
<dbReference type="InterPro" id="IPR009562">
    <property type="entry name" value="DUF1178"/>
</dbReference>